<dbReference type="OrthoDB" id="384876at2"/>
<name>A0A449BFL4_HAPAX</name>
<proteinExistence type="predicted"/>
<dbReference type="EMBL" id="LR215048">
    <property type="protein sequence ID" value="VEU81221.1"/>
    <property type="molecule type" value="Genomic_DNA"/>
</dbReference>
<sequence>MVIVDRMAFIVYFQGNEIVKRIEKMPVNIAYVSKKANYLVFYGDKKQEKSYFNQLKTIRGFKKFEMSQLFNEEYNFKLE</sequence>
<organism evidence="2 3">
    <name type="scientific">Haploplasma axanthum</name>
    <name type="common">Acholeplasma axanthum</name>
    <dbReference type="NCBI Taxonomy" id="29552"/>
    <lineage>
        <taxon>Bacteria</taxon>
        <taxon>Bacillati</taxon>
        <taxon>Mycoplasmatota</taxon>
        <taxon>Mollicutes</taxon>
        <taxon>Acholeplasmatales</taxon>
        <taxon>Acholeplasmataceae</taxon>
        <taxon>Haploplasma</taxon>
    </lineage>
</organism>
<keyword evidence="3" id="KW-1185">Reference proteome</keyword>
<dbReference type="STRING" id="1278311.GCA_000428705_00594"/>
<protein>
    <submittedName>
        <fullName evidence="2">Uncharacterized protein conserved in bacteria</fullName>
    </submittedName>
</protein>
<dbReference type="Proteomes" id="UP000289841">
    <property type="component" value="Chromosome"/>
</dbReference>
<dbReference type="RefSeq" id="WP_026390238.1">
    <property type="nucleotide sequence ID" value="NZ_LR215048.1"/>
</dbReference>
<evidence type="ECO:0000313" key="2">
    <source>
        <dbReference type="EMBL" id="VEU81221.1"/>
    </source>
</evidence>
<dbReference type="InterPro" id="IPR016979">
    <property type="entry name" value="DUF2129"/>
</dbReference>
<accession>A0A449BFL4</accession>
<reference evidence="2 3" key="1">
    <citation type="submission" date="2019-01" db="EMBL/GenBank/DDBJ databases">
        <authorList>
            <consortium name="Pathogen Informatics"/>
        </authorList>
    </citation>
    <scope>NUCLEOTIDE SEQUENCE [LARGE SCALE GENOMIC DNA]</scope>
    <source>
        <strain evidence="2 3">NCTC10138</strain>
    </source>
</reference>
<dbReference type="AlphaFoldDB" id="A0A449BFL4"/>
<evidence type="ECO:0000256" key="1">
    <source>
        <dbReference type="ARBA" id="ARBA00022490"/>
    </source>
</evidence>
<gene>
    <name evidence="2" type="ORF">NCTC10138_01619</name>
</gene>
<dbReference type="KEGG" id="aaxa:NCTC10138_01619"/>
<evidence type="ECO:0000313" key="3">
    <source>
        <dbReference type="Proteomes" id="UP000289841"/>
    </source>
</evidence>
<dbReference type="Pfam" id="PF09902">
    <property type="entry name" value="DUF2129"/>
    <property type="match status" value="1"/>
</dbReference>
<keyword evidence="1" id="KW-0963">Cytoplasm</keyword>